<keyword evidence="3" id="KW-1185">Reference proteome</keyword>
<sequence>MTGGQAAAKDSSSKDDSPHLEALRACQNESVAEARLACFDKAVSTLLSADEEGELRIVDREDVRKTRRSLFGFGLPDFGIFKSRGDKEDEQDFEQLETTIAAVGGSRSTGYLITTEEGAVWSLSQVPNRLMTPKTGQKIEIKKGALSSYFLRINGQPGVKGKRVQ</sequence>
<evidence type="ECO:0000313" key="2">
    <source>
        <dbReference type="EMBL" id="RJX68056.1"/>
    </source>
</evidence>
<evidence type="ECO:0000313" key="3">
    <source>
        <dbReference type="Proteomes" id="UP000284322"/>
    </source>
</evidence>
<comment type="caution">
    <text evidence="2">The sequence shown here is derived from an EMBL/GenBank/DDBJ whole genome shotgun (WGS) entry which is preliminary data.</text>
</comment>
<feature type="compositionally biased region" description="Low complexity" evidence="1">
    <location>
        <begin position="1"/>
        <end position="10"/>
    </location>
</feature>
<evidence type="ECO:0000256" key="1">
    <source>
        <dbReference type="SAM" id="MobiDB-lite"/>
    </source>
</evidence>
<protein>
    <submittedName>
        <fullName evidence="2">Uncharacterized protein</fullName>
    </submittedName>
</protein>
<feature type="compositionally biased region" description="Basic and acidic residues" evidence="1">
    <location>
        <begin position="11"/>
        <end position="21"/>
    </location>
</feature>
<dbReference type="AlphaFoldDB" id="A0A419R268"/>
<accession>A0A419R268</accession>
<gene>
    <name evidence="2" type="ORF">D6858_09015</name>
</gene>
<reference evidence="2 3" key="1">
    <citation type="submission" date="2018-09" db="EMBL/GenBank/DDBJ databases">
        <title>Altererythrobacter sp.Ery1 and Ery12, the genome sequencing of novel strains in genus Alterythrobacter.</title>
        <authorList>
            <person name="Cheng H."/>
            <person name="Wu Y.-H."/>
            <person name="Fang C."/>
            <person name="Xu X.-W."/>
        </authorList>
    </citation>
    <scope>NUCLEOTIDE SEQUENCE [LARGE SCALE GENOMIC DNA]</scope>
    <source>
        <strain evidence="2 3">Ery12</strain>
    </source>
</reference>
<feature type="region of interest" description="Disordered" evidence="1">
    <location>
        <begin position="1"/>
        <end position="21"/>
    </location>
</feature>
<name>A0A419R268_9SPHN</name>
<organism evidence="2 3">
    <name type="scientific">Tsuneonella suprasediminis</name>
    <dbReference type="NCBI Taxonomy" id="2306996"/>
    <lineage>
        <taxon>Bacteria</taxon>
        <taxon>Pseudomonadati</taxon>
        <taxon>Pseudomonadota</taxon>
        <taxon>Alphaproteobacteria</taxon>
        <taxon>Sphingomonadales</taxon>
        <taxon>Erythrobacteraceae</taxon>
        <taxon>Tsuneonella</taxon>
    </lineage>
</organism>
<dbReference type="Proteomes" id="UP000284322">
    <property type="component" value="Unassembled WGS sequence"/>
</dbReference>
<proteinExistence type="predicted"/>
<dbReference type="EMBL" id="RAHJ01000018">
    <property type="protein sequence ID" value="RJX68056.1"/>
    <property type="molecule type" value="Genomic_DNA"/>
</dbReference>